<evidence type="ECO:0000256" key="5">
    <source>
        <dbReference type="PIRNR" id="PIRNR005096"/>
    </source>
</evidence>
<dbReference type="GO" id="GO:0033499">
    <property type="term" value="P:galactose catabolic process via UDP-galactose, Leloir pathway"/>
    <property type="evidence" value="ECO:0007669"/>
    <property type="project" value="TreeGrafter"/>
</dbReference>
<gene>
    <name evidence="9" type="ORF">EGYM00163_LOCUS29912</name>
</gene>
<dbReference type="Pfam" id="PF01263">
    <property type="entry name" value="Aldose_epim"/>
    <property type="match status" value="1"/>
</dbReference>
<dbReference type="EC" id="5.1.3.3" evidence="5"/>
<comment type="catalytic activity">
    <reaction evidence="5">
        <text>alpha-D-glucose = beta-D-glucose</text>
        <dbReference type="Rhea" id="RHEA:10264"/>
        <dbReference type="ChEBI" id="CHEBI:15903"/>
        <dbReference type="ChEBI" id="CHEBI:17925"/>
        <dbReference type="EC" id="5.1.3.3"/>
    </reaction>
</comment>
<dbReference type="EMBL" id="HBJA01085844">
    <property type="protein sequence ID" value="CAE0818744.1"/>
    <property type="molecule type" value="Transcribed_RNA"/>
</dbReference>
<evidence type="ECO:0000313" key="9">
    <source>
        <dbReference type="EMBL" id="CAE0818744.1"/>
    </source>
</evidence>
<sequence>MQHKTRLIVALASGVVLAYLLRHTMLKRSTPSKRSFGRLSSGKEAFLWTLSNQGGMQVDITDYGGTIVAIRVPNSAQALTDVVLGFDNVAGYEHCGGYFGCITGRCANRIAKGEFEIDGTQHRITVNNGPNSLHGGHKGFDKVFWSVEELGNTCLRMTYTSADGEEGYPGQLTVQVTYTLHDTNQLQIDYAAQTDKPTVVNLTDHTTWNLMGAPAPSADPANRPPHSLCLDHIVQLFADRYTPVDDTAIPLGELAPVEGTPFDFRNPTAIGARIHEPHEQLLRGQGYDHNWCLNKSQPGALDLAAVVRIPGNCAPVLRIYTTEPGVQLYTGNFLDGGVGKGGHAMPRRSGFCLETQHFPDAIHHEGDGDWPSVVLRPQQKFTSTTIYEISTDSERQ</sequence>
<comment type="similarity">
    <text evidence="2 5">Belongs to the aldose epimerase family.</text>
</comment>
<organism evidence="9">
    <name type="scientific">Eutreptiella gymnastica</name>
    <dbReference type="NCBI Taxonomy" id="73025"/>
    <lineage>
        <taxon>Eukaryota</taxon>
        <taxon>Discoba</taxon>
        <taxon>Euglenozoa</taxon>
        <taxon>Euglenida</taxon>
        <taxon>Spirocuta</taxon>
        <taxon>Euglenophyceae</taxon>
        <taxon>Eutreptiales</taxon>
        <taxon>Eutreptiaceae</taxon>
        <taxon>Eutreptiella</taxon>
    </lineage>
</organism>
<dbReference type="CDD" id="cd09019">
    <property type="entry name" value="galactose_mutarotase_like"/>
    <property type="match status" value="1"/>
</dbReference>
<feature type="active site" description="Proton acceptor" evidence="6">
    <location>
        <position position="354"/>
    </location>
</feature>
<evidence type="ECO:0000256" key="1">
    <source>
        <dbReference type="ARBA" id="ARBA00005028"/>
    </source>
</evidence>
<feature type="binding site" evidence="7">
    <location>
        <position position="288"/>
    </location>
    <ligand>
        <name>beta-D-galactose</name>
        <dbReference type="ChEBI" id="CHEBI:27667"/>
    </ligand>
</feature>
<dbReference type="InterPro" id="IPR011013">
    <property type="entry name" value="Gal_mutarotase_sf_dom"/>
</dbReference>
<dbReference type="Gene3D" id="2.70.98.10">
    <property type="match status" value="1"/>
</dbReference>
<dbReference type="GO" id="GO:0004034">
    <property type="term" value="F:aldose 1-epimerase activity"/>
    <property type="evidence" value="ECO:0007669"/>
    <property type="project" value="UniProtKB-EC"/>
</dbReference>
<keyword evidence="3 5" id="KW-0413">Isomerase</keyword>
<evidence type="ECO:0000256" key="3">
    <source>
        <dbReference type="ARBA" id="ARBA00023235"/>
    </source>
</evidence>
<dbReference type="InterPro" id="IPR014718">
    <property type="entry name" value="GH-type_carb-bd"/>
</dbReference>
<dbReference type="AlphaFoldDB" id="A0A7S4FXW1"/>
<evidence type="ECO:0000256" key="6">
    <source>
        <dbReference type="PIRSR" id="PIRSR005096-1"/>
    </source>
</evidence>
<evidence type="ECO:0000256" key="2">
    <source>
        <dbReference type="ARBA" id="ARBA00006206"/>
    </source>
</evidence>
<evidence type="ECO:0000256" key="4">
    <source>
        <dbReference type="ARBA" id="ARBA00023277"/>
    </source>
</evidence>
<dbReference type="PIRSF" id="PIRSF005096">
    <property type="entry name" value="GALM"/>
    <property type="match status" value="1"/>
</dbReference>
<keyword evidence="4 5" id="KW-0119">Carbohydrate metabolism</keyword>
<dbReference type="PANTHER" id="PTHR10091:SF49">
    <property type="entry name" value="ALDOSE 1-EPIMERASE"/>
    <property type="match status" value="1"/>
</dbReference>
<protein>
    <recommendedName>
        <fullName evidence="5">Aldose 1-epimerase</fullName>
        <ecNumber evidence="5">5.1.3.3</ecNumber>
    </recommendedName>
</protein>
<dbReference type="PANTHER" id="PTHR10091">
    <property type="entry name" value="ALDOSE-1-EPIMERASE"/>
    <property type="match status" value="1"/>
</dbReference>
<name>A0A7S4FXW1_9EUGL</name>
<comment type="pathway">
    <text evidence="1 5">Carbohydrate metabolism; hexose metabolism.</text>
</comment>
<dbReference type="GO" id="GO:0030246">
    <property type="term" value="F:carbohydrate binding"/>
    <property type="evidence" value="ECO:0007669"/>
    <property type="project" value="InterPro"/>
</dbReference>
<dbReference type="GO" id="GO:0006006">
    <property type="term" value="P:glucose metabolic process"/>
    <property type="evidence" value="ECO:0007669"/>
    <property type="project" value="TreeGrafter"/>
</dbReference>
<dbReference type="SUPFAM" id="SSF74650">
    <property type="entry name" value="Galactose mutarotase-like"/>
    <property type="match status" value="1"/>
</dbReference>
<feature type="active site" description="Proton donor" evidence="6">
    <location>
        <position position="205"/>
    </location>
</feature>
<dbReference type="InterPro" id="IPR015443">
    <property type="entry name" value="Aldose_1-epimerase"/>
</dbReference>
<dbReference type="InterPro" id="IPR008183">
    <property type="entry name" value="Aldose_1/G6P_1-epimerase"/>
</dbReference>
<dbReference type="InterPro" id="IPR047215">
    <property type="entry name" value="Galactose_mutarotase-like"/>
</dbReference>
<feature type="binding site" evidence="8">
    <location>
        <begin position="108"/>
        <end position="109"/>
    </location>
    <ligand>
        <name>beta-D-galactose</name>
        <dbReference type="ChEBI" id="CHEBI:27667"/>
    </ligand>
</feature>
<dbReference type="NCBIfam" id="NF008277">
    <property type="entry name" value="PRK11055.1"/>
    <property type="match status" value="1"/>
</dbReference>
<proteinExistence type="inferred from homology"/>
<reference evidence="9" key="1">
    <citation type="submission" date="2021-01" db="EMBL/GenBank/DDBJ databases">
        <authorList>
            <person name="Corre E."/>
            <person name="Pelletier E."/>
            <person name="Niang G."/>
            <person name="Scheremetjew M."/>
            <person name="Finn R."/>
            <person name="Kale V."/>
            <person name="Holt S."/>
            <person name="Cochrane G."/>
            <person name="Meng A."/>
            <person name="Brown T."/>
            <person name="Cohen L."/>
        </authorList>
    </citation>
    <scope>NUCLEOTIDE SEQUENCE</scope>
    <source>
        <strain evidence="9">CCMP1594</strain>
    </source>
</reference>
<evidence type="ECO:0000256" key="7">
    <source>
        <dbReference type="PIRSR" id="PIRSR005096-2"/>
    </source>
</evidence>
<dbReference type="UniPathway" id="UPA00242"/>
<accession>A0A7S4FXW1</accession>
<evidence type="ECO:0000256" key="8">
    <source>
        <dbReference type="PIRSR" id="PIRSR005096-3"/>
    </source>
</evidence>